<organism evidence="1 2">
    <name type="scientific">Metallosphaera yellowstonensis MK1</name>
    <dbReference type="NCBI Taxonomy" id="671065"/>
    <lineage>
        <taxon>Archaea</taxon>
        <taxon>Thermoproteota</taxon>
        <taxon>Thermoprotei</taxon>
        <taxon>Sulfolobales</taxon>
        <taxon>Sulfolobaceae</taxon>
        <taxon>Metallosphaera</taxon>
    </lineage>
</organism>
<dbReference type="PANTHER" id="PTHR35336">
    <property type="entry name" value="ADENOSYLCOBINAMIDE AMIDOHYDROLASE"/>
    <property type="match status" value="1"/>
</dbReference>
<dbReference type="Proteomes" id="UP000003980">
    <property type="component" value="Unassembled WGS sequence"/>
</dbReference>
<dbReference type="PANTHER" id="PTHR35336:SF5">
    <property type="entry name" value="ADENOSYLCOBINAMIDE AMIDOHYDROLASE"/>
    <property type="match status" value="1"/>
</dbReference>
<dbReference type="InterPro" id="IPR052209">
    <property type="entry name" value="CbiZ"/>
</dbReference>
<evidence type="ECO:0000313" key="1">
    <source>
        <dbReference type="EMBL" id="EHP70197.1"/>
    </source>
</evidence>
<dbReference type="HOGENOM" id="CLU_128032_0_0_2"/>
<dbReference type="InterPro" id="IPR002808">
    <property type="entry name" value="AdoCbi_amidolase"/>
</dbReference>
<reference evidence="1 2" key="1">
    <citation type="submission" date="2012-01" db="EMBL/GenBank/DDBJ databases">
        <title>Improved High-Quality Draft sequence of Metallosphaera yellowstonensis MK1.</title>
        <authorList>
            <consortium name="US DOE Joint Genome Institute"/>
            <person name="Lucas S."/>
            <person name="Han J."/>
            <person name="Cheng J.-F."/>
            <person name="Goodwin L."/>
            <person name="Pitluck S."/>
            <person name="Peters L."/>
            <person name="Teshima H."/>
            <person name="Detter J.C."/>
            <person name="Han C."/>
            <person name="Tapia R."/>
            <person name="Land M."/>
            <person name="Hauser L."/>
            <person name="Kyrpides N."/>
            <person name="Kozubal M."/>
            <person name="Macur R.E."/>
            <person name="Jay Z."/>
            <person name="Inskeep W."/>
            <person name="Woyke T."/>
        </authorList>
    </citation>
    <scope>NUCLEOTIDE SEQUENCE [LARGE SCALE GENOMIC DNA]</scope>
    <source>
        <strain evidence="1 2">MK1</strain>
    </source>
</reference>
<dbReference type="eggNOG" id="arCOG01870">
    <property type="taxonomic scope" value="Archaea"/>
</dbReference>
<dbReference type="RefSeq" id="WP_009070714.1">
    <property type="nucleotide sequence ID" value="NZ_JH597761.1"/>
</dbReference>
<gene>
    <name evidence="1" type="ORF">MetMK1DRAFT_00006990</name>
</gene>
<evidence type="ECO:0000313" key="2">
    <source>
        <dbReference type="Proteomes" id="UP000003980"/>
    </source>
</evidence>
<dbReference type="AlphaFoldDB" id="H2C1S6"/>
<proteinExistence type="predicted"/>
<accession>H2C1S6</accession>
<dbReference type="EMBL" id="JH597761">
    <property type="protein sequence ID" value="EHP70197.1"/>
    <property type="molecule type" value="Genomic_DNA"/>
</dbReference>
<name>H2C1S6_9CREN</name>
<protein>
    <recommendedName>
        <fullName evidence="3">CoF synthetase</fullName>
    </recommendedName>
</protein>
<keyword evidence="2" id="KW-1185">Reference proteome</keyword>
<dbReference type="STRING" id="671065.MetMK1DRAFT_00006990"/>
<sequence>MHWVSYWLGGEFLTLASSLFPEGISYVRRVSILFVDKNYCSQDPWRDVLSILGSNRDSVIFMTAARSYVMRETDWGKLVVSAGIGESGEDAGCTINVGTFVHEGLNMNGLVDLVRTVTEAKSGALRDLGYELTGTVSDAVAVGSKVGETSFAGPGTDLGRRVARDVRLVLREMLGES</sequence>
<evidence type="ECO:0008006" key="3">
    <source>
        <dbReference type="Google" id="ProtNLM"/>
    </source>
</evidence>
<dbReference type="Pfam" id="PF01955">
    <property type="entry name" value="CbiZ"/>
    <property type="match status" value="1"/>
</dbReference>